<dbReference type="OrthoDB" id="10252328at2759"/>
<proteinExistence type="predicted"/>
<protein>
    <submittedName>
        <fullName evidence="3">Uncharacterized protein</fullName>
    </submittedName>
</protein>
<keyword evidence="4" id="KW-1185">Reference proteome</keyword>
<dbReference type="InterPro" id="IPR027417">
    <property type="entry name" value="P-loop_NTPase"/>
</dbReference>
<dbReference type="SUPFAM" id="SSF52540">
    <property type="entry name" value="P-loop containing nucleoside triphosphate hydrolases"/>
    <property type="match status" value="1"/>
</dbReference>
<reference evidence="3" key="1">
    <citation type="submission" date="2020-06" db="EMBL/GenBank/DDBJ databases">
        <title>Draft genome of Bugula neritina, a colonial animal packing powerful symbionts and potential medicines.</title>
        <authorList>
            <person name="Rayko M."/>
        </authorList>
    </citation>
    <scope>NUCLEOTIDE SEQUENCE [LARGE SCALE GENOMIC DNA]</scope>
    <source>
        <strain evidence="3">Kwan_BN1</strain>
    </source>
</reference>
<dbReference type="EMBL" id="VXIV02002492">
    <property type="protein sequence ID" value="KAF6025128.1"/>
    <property type="molecule type" value="Genomic_DNA"/>
</dbReference>
<dbReference type="Pfam" id="PF08477">
    <property type="entry name" value="Roc"/>
    <property type="match status" value="1"/>
</dbReference>
<dbReference type="AlphaFoldDB" id="A0A7J7JID8"/>
<evidence type="ECO:0000256" key="1">
    <source>
        <dbReference type="ARBA" id="ARBA00022614"/>
    </source>
</evidence>
<keyword evidence="1" id="KW-0433">Leucine-rich repeat</keyword>
<accession>A0A7J7JID8</accession>
<dbReference type="InterPro" id="IPR032675">
    <property type="entry name" value="LRR_dom_sf"/>
</dbReference>
<keyword evidence="2" id="KW-0677">Repeat</keyword>
<dbReference type="PANTHER" id="PTHR48051:SF46">
    <property type="entry name" value="LEUCINE RICH REPEAT-CONTAINING DOMAIN PROTEIN"/>
    <property type="match status" value="1"/>
</dbReference>
<sequence>MATKFVASSDDDITAATSQTEKYKCWWRHSGMDPINAKELSFQTTKLCTKEKIEQLCSGHVVTDLKIDGELPPAITEFAPLVTSLCIHQLTNRKSLEYLPQLSYLQKLNLSGNRLGTLPEVIRKIESLTEFYLQLCDLHTLPDKVGQLKNLRNLDLSINNQMTCLAPQLLNLPNLASLNCFESESLTSPPYTVCVGGLSSTTQYYKDLEFYGYVKLAEATVALVGRSLSGKSSLIKTLMRSDGKRELMIRESDAVEDETTRVFNMEKLMVGDNVLQFIDFGGNEIYQSTCQLTLKQNCIPIVVVNLKDFEELYFEVSGNEAVRCTYFDWLSHLYLANPRLRAPKLVFTHRDAYSTDKFEELKRLFFFHTESVFKLIQMEENLKKNYYSAKRWFNNRIYTLWVINMRRCLIS</sequence>
<gene>
    <name evidence="3" type="ORF">EB796_016558</name>
</gene>
<dbReference type="SUPFAM" id="SSF52058">
    <property type="entry name" value="L domain-like"/>
    <property type="match status" value="1"/>
</dbReference>
<name>A0A7J7JID8_BUGNE</name>
<evidence type="ECO:0000313" key="3">
    <source>
        <dbReference type="EMBL" id="KAF6025128.1"/>
    </source>
</evidence>
<dbReference type="Gene3D" id="3.40.50.300">
    <property type="entry name" value="P-loop containing nucleotide triphosphate hydrolases"/>
    <property type="match status" value="1"/>
</dbReference>
<dbReference type="PROSITE" id="PS51450">
    <property type="entry name" value="LRR"/>
    <property type="match status" value="1"/>
</dbReference>
<evidence type="ECO:0000313" key="4">
    <source>
        <dbReference type="Proteomes" id="UP000593567"/>
    </source>
</evidence>
<dbReference type="GO" id="GO:0005737">
    <property type="term" value="C:cytoplasm"/>
    <property type="evidence" value="ECO:0007669"/>
    <property type="project" value="TreeGrafter"/>
</dbReference>
<comment type="caution">
    <text evidence="3">The sequence shown here is derived from an EMBL/GenBank/DDBJ whole genome shotgun (WGS) entry which is preliminary data.</text>
</comment>
<dbReference type="PANTHER" id="PTHR48051">
    <property type="match status" value="1"/>
</dbReference>
<evidence type="ECO:0000256" key="2">
    <source>
        <dbReference type="ARBA" id="ARBA00022737"/>
    </source>
</evidence>
<dbReference type="Proteomes" id="UP000593567">
    <property type="component" value="Unassembled WGS sequence"/>
</dbReference>
<dbReference type="Gene3D" id="3.80.10.10">
    <property type="entry name" value="Ribonuclease Inhibitor"/>
    <property type="match status" value="1"/>
</dbReference>
<dbReference type="InterPro" id="IPR050216">
    <property type="entry name" value="LRR_domain-containing"/>
</dbReference>
<dbReference type="InterPro" id="IPR001611">
    <property type="entry name" value="Leu-rich_rpt"/>
</dbReference>
<organism evidence="3 4">
    <name type="scientific">Bugula neritina</name>
    <name type="common">Brown bryozoan</name>
    <name type="synonym">Sertularia neritina</name>
    <dbReference type="NCBI Taxonomy" id="10212"/>
    <lineage>
        <taxon>Eukaryota</taxon>
        <taxon>Metazoa</taxon>
        <taxon>Spiralia</taxon>
        <taxon>Lophotrochozoa</taxon>
        <taxon>Bryozoa</taxon>
        <taxon>Gymnolaemata</taxon>
        <taxon>Cheilostomatida</taxon>
        <taxon>Flustrina</taxon>
        <taxon>Buguloidea</taxon>
        <taxon>Bugulidae</taxon>
        <taxon>Bugula</taxon>
    </lineage>
</organism>